<dbReference type="Pfam" id="PF06099">
    <property type="entry name" value="Phenol_hyd_sub"/>
    <property type="match status" value="1"/>
</dbReference>
<dbReference type="EMBL" id="RHGB01000026">
    <property type="protein sequence ID" value="RNL58806.1"/>
    <property type="molecule type" value="Genomic_DNA"/>
</dbReference>
<dbReference type="InterPro" id="IPR010353">
    <property type="entry name" value="DmpK"/>
</dbReference>
<gene>
    <name evidence="1" type="ORF">D0911_17405</name>
</gene>
<keyword evidence="2" id="KW-1185">Reference proteome</keyword>
<sequence length="100" mass="11929">MRVFGIKIALVPIVTSLRICILDDYKNFHDIKRYVRIKDESDPRFVEFDFAIGHPELFVELILPRDAFAIFCENNNVIHMDKETIRKINLESKKWRYGDK</sequence>
<dbReference type="Proteomes" id="UP000274695">
    <property type="component" value="Unassembled WGS sequence"/>
</dbReference>
<evidence type="ECO:0000313" key="1">
    <source>
        <dbReference type="EMBL" id="RNL58806.1"/>
    </source>
</evidence>
<accession>A0ABX9VYB3</accession>
<organism evidence="1 2">
    <name type="scientific">Zhongshania marina</name>
    <dbReference type="NCBI Taxonomy" id="2304603"/>
    <lineage>
        <taxon>Bacteria</taxon>
        <taxon>Pseudomonadati</taxon>
        <taxon>Pseudomonadota</taxon>
        <taxon>Gammaproteobacteria</taxon>
        <taxon>Cellvibrionales</taxon>
        <taxon>Spongiibacteraceae</taxon>
        <taxon>Zhongshania</taxon>
    </lineage>
</organism>
<reference evidence="1 2" key="1">
    <citation type="submission" date="2018-10" db="EMBL/GenBank/DDBJ databases">
        <title>Draft genome sequence of Zhongshania sp. DSW25-10.</title>
        <authorList>
            <person name="Oh J."/>
        </authorList>
    </citation>
    <scope>NUCLEOTIDE SEQUENCE [LARGE SCALE GENOMIC DNA]</scope>
    <source>
        <strain evidence="1 2">DSW25-10</strain>
    </source>
</reference>
<evidence type="ECO:0000313" key="2">
    <source>
        <dbReference type="Proteomes" id="UP000274695"/>
    </source>
</evidence>
<proteinExistence type="predicted"/>
<protein>
    <submittedName>
        <fullName evidence="1">Phenol hydroxylase</fullName>
    </submittedName>
</protein>
<comment type="caution">
    <text evidence="1">The sequence shown here is derived from an EMBL/GenBank/DDBJ whole genome shotgun (WGS) entry which is preliminary data.</text>
</comment>
<name>A0ABX9VYB3_9GAMM</name>